<dbReference type="Pfam" id="PF06477">
    <property type="entry name" value="DUF1091"/>
    <property type="match status" value="1"/>
</dbReference>
<protein>
    <recommendedName>
        <fullName evidence="4">MD-2-related lipid-recognition domain-containing protein</fullName>
    </recommendedName>
</protein>
<keyword evidence="3" id="KW-1185">Reference proteome</keyword>
<dbReference type="InterPro" id="IPR010512">
    <property type="entry name" value="DUF1091"/>
</dbReference>
<dbReference type="PANTHER" id="PTHR20898:SF0">
    <property type="entry name" value="DAEDALUS ON 3-RELATED"/>
    <property type="match status" value="1"/>
</dbReference>
<dbReference type="InParanoid" id="B3MHY0"/>
<dbReference type="PhylomeDB" id="B3MHY0"/>
<dbReference type="eggNOG" id="ENOG502TM4J">
    <property type="taxonomic scope" value="Eukaryota"/>
</dbReference>
<reference evidence="2 3" key="1">
    <citation type="journal article" date="2007" name="Nature">
        <title>Evolution of genes and genomes on the Drosophila phylogeny.</title>
        <authorList>
            <consortium name="Drosophila 12 Genomes Consortium"/>
            <person name="Clark A.G."/>
            <person name="Eisen M.B."/>
            <person name="Smith D.R."/>
            <person name="Bergman C.M."/>
            <person name="Oliver B."/>
            <person name="Markow T.A."/>
            <person name="Kaufman T.C."/>
            <person name="Kellis M."/>
            <person name="Gelbart W."/>
            <person name="Iyer V.N."/>
            <person name="Pollard D.A."/>
            <person name="Sackton T.B."/>
            <person name="Larracuente A.M."/>
            <person name="Singh N.D."/>
            <person name="Abad J.P."/>
            <person name="Abt D.N."/>
            <person name="Adryan B."/>
            <person name="Aguade M."/>
            <person name="Akashi H."/>
            <person name="Anderson W.W."/>
            <person name="Aquadro C.F."/>
            <person name="Ardell D.H."/>
            <person name="Arguello R."/>
            <person name="Artieri C.G."/>
            <person name="Barbash D.A."/>
            <person name="Barker D."/>
            <person name="Barsanti P."/>
            <person name="Batterham P."/>
            <person name="Batzoglou S."/>
            <person name="Begun D."/>
            <person name="Bhutkar A."/>
            <person name="Blanco E."/>
            <person name="Bosak S.A."/>
            <person name="Bradley R.K."/>
            <person name="Brand A.D."/>
            <person name="Brent M.R."/>
            <person name="Brooks A.N."/>
            <person name="Brown R.H."/>
            <person name="Butlin R.K."/>
            <person name="Caggese C."/>
            <person name="Calvi B.R."/>
            <person name="Bernardo de Carvalho A."/>
            <person name="Caspi A."/>
            <person name="Castrezana S."/>
            <person name="Celniker S.E."/>
            <person name="Chang J.L."/>
            <person name="Chapple C."/>
            <person name="Chatterji S."/>
            <person name="Chinwalla A."/>
            <person name="Civetta A."/>
            <person name="Clifton S.W."/>
            <person name="Comeron J.M."/>
            <person name="Costello J.C."/>
            <person name="Coyne J.A."/>
            <person name="Daub J."/>
            <person name="David R.G."/>
            <person name="Delcher A.L."/>
            <person name="Delehaunty K."/>
            <person name="Do C.B."/>
            <person name="Ebling H."/>
            <person name="Edwards K."/>
            <person name="Eickbush T."/>
            <person name="Evans J.D."/>
            <person name="Filipski A."/>
            <person name="Findeiss S."/>
            <person name="Freyhult E."/>
            <person name="Fulton L."/>
            <person name="Fulton R."/>
            <person name="Garcia A.C."/>
            <person name="Gardiner A."/>
            <person name="Garfield D.A."/>
            <person name="Garvin B.E."/>
            <person name="Gibson G."/>
            <person name="Gilbert D."/>
            <person name="Gnerre S."/>
            <person name="Godfrey J."/>
            <person name="Good R."/>
            <person name="Gotea V."/>
            <person name="Gravely B."/>
            <person name="Greenberg A.J."/>
            <person name="Griffiths-Jones S."/>
            <person name="Gross S."/>
            <person name="Guigo R."/>
            <person name="Gustafson E.A."/>
            <person name="Haerty W."/>
            <person name="Hahn M.W."/>
            <person name="Halligan D.L."/>
            <person name="Halpern A.L."/>
            <person name="Halter G.M."/>
            <person name="Han M.V."/>
            <person name="Heger A."/>
            <person name="Hillier L."/>
            <person name="Hinrichs A.S."/>
            <person name="Holmes I."/>
            <person name="Hoskins R.A."/>
            <person name="Hubisz M.J."/>
            <person name="Hultmark D."/>
            <person name="Huntley M.A."/>
            <person name="Jaffe D.B."/>
            <person name="Jagadeeshan S."/>
            <person name="Jeck W.R."/>
            <person name="Johnson J."/>
            <person name="Jones C.D."/>
            <person name="Jordan W.C."/>
            <person name="Karpen G.H."/>
            <person name="Kataoka E."/>
            <person name="Keightley P.D."/>
            <person name="Kheradpour P."/>
            <person name="Kirkness E.F."/>
            <person name="Koerich L.B."/>
            <person name="Kristiansen K."/>
            <person name="Kudrna D."/>
            <person name="Kulathinal R.J."/>
            <person name="Kumar S."/>
            <person name="Kwok R."/>
            <person name="Lander E."/>
            <person name="Langley C.H."/>
            <person name="Lapoint R."/>
            <person name="Lazzaro B.P."/>
            <person name="Lee S.J."/>
            <person name="Levesque L."/>
            <person name="Li R."/>
            <person name="Lin C.F."/>
            <person name="Lin M.F."/>
            <person name="Lindblad-Toh K."/>
            <person name="Llopart A."/>
            <person name="Long M."/>
            <person name="Low L."/>
            <person name="Lozovsky E."/>
            <person name="Lu J."/>
            <person name="Luo M."/>
            <person name="Machado C.A."/>
            <person name="Makalowski W."/>
            <person name="Marzo M."/>
            <person name="Matsuda M."/>
            <person name="Matzkin L."/>
            <person name="McAllister B."/>
            <person name="McBride C.S."/>
            <person name="McKernan B."/>
            <person name="McKernan K."/>
            <person name="Mendez-Lago M."/>
            <person name="Minx P."/>
            <person name="Mollenhauer M.U."/>
            <person name="Montooth K."/>
            <person name="Mount S.M."/>
            <person name="Mu X."/>
            <person name="Myers E."/>
            <person name="Negre B."/>
            <person name="Newfeld S."/>
            <person name="Nielsen R."/>
            <person name="Noor M.A."/>
            <person name="O'Grady P."/>
            <person name="Pachter L."/>
            <person name="Papaceit M."/>
            <person name="Parisi M.J."/>
            <person name="Parisi M."/>
            <person name="Parts L."/>
            <person name="Pedersen J.S."/>
            <person name="Pesole G."/>
            <person name="Phillippy A.M."/>
            <person name="Ponting C.P."/>
            <person name="Pop M."/>
            <person name="Porcelli D."/>
            <person name="Powell J.R."/>
            <person name="Prohaska S."/>
            <person name="Pruitt K."/>
            <person name="Puig M."/>
            <person name="Quesneville H."/>
            <person name="Ram K.R."/>
            <person name="Rand D."/>
            <person name="Rasmussen M.D."/>
            <person name="Reed L.K."/>
            <person name="Reenan R."/>
            <person name="Reily A."/>
            <person name="Remington K.A."/>
            <person name="Rieger T.T."/>
            <person name="Ritchie M.G."/>
            <person name="Robin C."/>
            <person name="Rogers Y.H."/>
            <person name="Rohde C."/>
            <person name="Rozas J."/>
            <person name="Rubenfield M.J."/>
            <person name="Ruiz A."/>
            <person name="Russo S."/>
            <person name="Salzberg S.L."/>
            <person name="Sanchez-Gracia A."/>
            <person name="Saranga D.J."/>
            <person name="Sato H."/>
            <person name="Schaeffer S.W."/>
            <person name="Schatz M.C."/>
            <person name="Schlenke T."/>
            <person name="Schwartz R."/>
            <person name="Segarra C."/>
            <person name="Singh R.S."/>
            <person name="Sirot L."/>
            <person name="Sirota M."/>
            <person name="Sisneros N.B."/>
            <person name="Smith C.D."/>
            <person name="Smith T.F."/>
            <person name="Spieth J."/>
            <person name="Stage D.E."/>
            <person name="Stark A."/>
            <person name="Stephan W."/>
            <person name="Strausberg R.L."/>
            <person name="Strempel S."/>
            <person name="Sturgill D."/>
            <person name="Sutton G."/>
            <person name="Sutton G.G."/>
            <person name="Tao W."/>
            <person name="Teichmann S."/>
            <person name="Tobari Y.N."/>
            <person name="Tomimura Y."/>
            <person name="Tsolas J.M."/>
            <person name="Valente V.L."/>
            <person name="Venter E."/>
            <person name="Venter J.C."/>
            <person name="Vicario S."/>
            <person name="Vieira F.G."/>
            <person name="Vilella A.J."/>
            <person name="Villasante A."/>
            <person name="Walenz B."/>
            <person name="Wang J."/>
            <person name="Wasserman M."/>
            <person name="Watts T."/>
            <person name="Wilson D."/>
            <person name="Wilson R.K."/>
            <person name="Wing R.A."/>
            <person name="Wolfner M.F."/>
            <person name="Wong A."/>
            <person name="Wong G.K."/>
            <person name="Wu C.I."/>
            <person name="Wu G."/>
            <person name="Yamamoto D."/>
            <person name="Yang H.P."/>
            <person name="Yang S.P."/>
            <person name="Yorke J.A."/>
            <person name="Yoshida K."/>
            <person name="Zdobnov E."/>
            <person name="Zhang P."/>
            <person name="Zhang Y."/>
            <person name="Zimin A.V."/>
            <person name="Baldwin J."/>
            <person name="Abdouelleil A."/>
            <person name="Abdulkadir J."/>
            <person name="Abebe A."/>
            <person name="Abera B."/>
            <person name="Abreu J."/>
            <person name="Acer S.C."/>
            <person name="Aftuck L."/>
            <person name="Alexander A."/>
            <person name="An P."/>
            <person name="Anderson E."/>
            <person name="Anderson S."/>
            <person name="Arachi H."/>
            <person name="Azer M."/>
            <person name="Bachantsang P."/>
            <person name="Barry A."/>
            <person name="Bayul T."/>
            <person name="Berlin A."/>
            <person name="Bessette D."/>
            <person name="Bloom T."/>
            <person name="Blye J."/>
            <person name="Boguslavskiy L."/>
            <person name="Bonnet C."/>
            <person name="Boukhgalter B."/>
            <person name="Bourzgui I."/>
            <person name="Brown A."/>
            <person name="Cahill P."/>
            <person name="Channer S."/>
            <person name="Cheshatsang Y."/>
            <person name="Chuda L."/>
            <person name="Citroen M."/>
            <person name="Collymore A."/>
            <person name="Cooke P."/>
            <person name="Costello M."/>
            <person name="D'Aco K."/>
            <person name="Daza R."/>
            <person name="De Haan G."/>
            <person name="DeGray S."/>
            <person name="DeMaso C."/>
            <person name="Dhargay N."/>
            <person name="Dooley K."/>
            <person name="Dooley E."/>
            <person name="Doricent M."/>
            <person name="Dorje P."/>
            <person name="Dorjee K."/>
            <person name="Dupes A."/>
            <person name="Elong R."/>
            <person name="Falk J."/>
            <person name="Farina A."/>
            <person name="Faro S."/>
            <person name="Ferguson D."/>
            <person name="Fisher S."/>
            <person name="Foley C.D."/>
            <person name="Franke A."/>
            <person name="Friedrich D."/>
            <person name="Gadbois L."/>
            <person name="Gearin G."/>
            <person name="Gearin C.R."/>
            <person name="Giannoukos G."/>
            <person name="Goode T."/>
            <person name="Graham J."/>
            <person name="Grandbois E."/>
            <person name="Grewal S."/>
            <person name="Gyaltsen K."/>
            <person name="Hafez N."/>
            <person name="Hagos B."/>
            <person name="Hall J."/>
            <person name="Henson C."/>
            <person name="Hollinger A."/>
            <person name="Honan T."/>
            <person name="Huard M.D."/>
            <person name="Hughes L."/>
            <person name="Hurhula B."/>
            <person name="Husby M.E."/>
            <person name="Kamat A."/>
            <person name="Kanga B."/>
            <person name="Kashin S."/>
            <person name="Khazanovich D."/>
            <person name="Kisner P."/>
            <person name="Lance K."/>
            <person name="Lara M."/>
            <person name="Lee W."/>
            <person name="Lennon N."/>
            <person name="Letendre F."/>
            <person name="LeVine R."/>
            <person name="Lipovsky A."/>
            <person name="Liu X."/>
            <person name="Liu J."/>
            <person name="Liu S."/>
            <person name="Lokyitsang T."/>
            <person name="Lokyitsang Y."/>
            <person name="Lubonja R."/>
            <person name="Lui A."/>
            <person name="MacDonald P."/>
            <person name="Magnisalis V."/>
            <person name="Maru K."/>
            <person name="Matthews C."/>
            <person name="McCusker W."/>
            <person name="McDonough S."/>
            <person name="Mehta T."/>
            <person name="Meldrim J."/>
            <person name="Meneus L."/>
            <person name="Mihai O."/>
            <person name="Mihalev A."/>
            <person name="Mihova T."/>
            <person name="Mittelman R."/>
            <person name="Mlenga V."/>
            <person name="Montmayeur A."/>
            <person name="Mulrain L."/>
            <person name="Navidi A."/>
            <person name="Naylor J."/>
            <person name="Negash T."/>
            <person name="Nguyen T."/>
            <person name="Nguyen N."/>
            <person name="Nicol R."/>
            <person name="Norbu C."/>
            <person name="Norbu N."/>
            <person name="Novod N."/>
            <person name="O'Neill B."/>
            <person name="Osman S."/>
            <person name="Markiewicz E."/>
            <person name="Oyono O.L."/>
            <person name="Patti C."/>
            <person name="Phunkhang P."/>
            <person name="Pierre F."/>
            <person name="Priest M."/>
            <person name="Raghuraman S."/>
            <person name="Rege F."/>
            <person name="Reyes R."/>
            <person name="Rise C."/>
            <person name="Rogov P."/>
            <person name="Ross K."/>
            <person name="Ryan E."/>
            <person name="Settipalli S."/>
            <person name="Shea T."/>
            <person name="Sherpa N."/>
            <person name="Shi L."/>
            <person name="Shih D."/>
            <person name="Sparrow T."/>
            <person name="Spaulding J."/>
            <person name="Stalker J."/>
            <person name="Stange-Thomann N."/>
            <person name="Stavropoulos S."/>
            <person name="Stone C."/>
            <person name="Strader C."/>
            <person name="Tesfaye S."/>
            <person name="Thomson T."/>
            <person name="Thoulutsang Y."/>
            <person name="Thoulutsang D."/>
            <person name="Topham K."/>
            <person name="Topping I."/>
            <person name="Tsamla T."/>
            <person name="Vassiliev H."/>
            <person name="Vo A."/>
            <person name="Wangchuk T."/>
            <person name="Wangdi T."/>
            <person name="Weiand M."/>
            <person name="Wilkinson J."/>
            <person name="Wilson A."/>
            <person name="Yadav S."/>
            <person name="Young G."/>
            <person name="Yu Q."/>
            <person name="Zembek L."/>
            <person name="Zhong D."/>
            <person name="Zimmer A."/>
            <person name="Zwirko Z."/>
            <person name="Jaffe D.B."/>
            <person name="Alvarez P."/>
            <person name="Brockman W."/>
            <person name="Butler J."/>
            <person name="Chin C."/>
            <person name="Gnerre S."/>
            <person name="Grabherr M."/>
            <person name="Kleber M."/>
            <person name="Mauceli E."/>
            <person name="MacCallum I."/>
        </authorList>
    </citation>
    <scope>NUCLEOTIDE SEQUENCE [LARGE SCALE GENOMIC DNA]</scope>
    <source>
        <strain evidence="3">Tucson 14024-0371.13</strain>
    </source>
</reference>
<sequence>MARLWVVCLGTCLLWSVCECQLVYKLKNLACEPNPKFVSNASCKLRAINWNKSVANVSCFLHEKIYPTVQVQFFKKDYTNQFKPFLVDVKMNICDVIQKKSYFTYGVILWKIFKKFSKTEHICPFYDDVVVQQGYLESDLIPPLPKGIFQCSLTFWSNATTPENWGSVKISLESMDMVKTKKKSRL</sequence>
<keyword evidence="1" id="KW-0732">Signal</keyword>
<dbReference type="AlphaFoldDB" id="B3MHY0"/>
<evidence type="ECO:0008006" key="4">
    <source>
        <dbReference type="Google" id="ProtNLM"/>
    </source>
</evidence>
<accession>B3MHY0</accession>
<dbReference type="PANTHER" id="PTHR20898">
    <property type="entry name" value="DAEDALUS ON 3-RELATED-RELATED"/>
    <property type="match status" value="1"/>
</dbReference>
<dbReference type="HOGENOM" id="CLU_116900_2_0_1"/>
<evidence type="ECO:0000313" key="2">
    <source>
        <dbReference type="EMBL" id="EDV37990.1"/>
    </source>
</evidence>
<feature type="signal peptide" evidence="1">
    <location>
        <begin position="1"/>
        <end position="20"/>
    </location>
</feature>
<evidence type="ECO:0000313" key="3">
    <source>
        <dbReference type="Proteomes" id="UP000007801"/>
    </source>
</evidence>
<feature type="chain" id="PRO_5002790755" description="MD-2-related lipid-recognition domain-containing protein" evidence="1">
    <location>
        <begin position="21"/>
        <end position="186"/>
    </location>
</feature>
<dbReference type="OrthoDB" id="7859583at2759"/>
<dbReference type="EMBL" id="CH902619">
    <property type="protein sequence ID" value="EDV37990.1"/>
    <property type="molecule type" value="Genomic_DNA"/>
</dbReference>
<organism evidence="2 3">
    <name type="scientific">Drosophila ananassae</name>
    <name type="common">Fruit fly</name>
    <dbReference type="NCBI Taxonomy" id="7217"/>
    <lineage>
        <taxon>Eukaryota</taxon>
        <taxon>Metazoa</taxon>
        <taxon>Ecdysozoa</taxon>
        <taxon>Arthropoda</taxon>
        <taxon>Hexapoda</taxon>
        <taxon>Insecta</taxon>
        <taxon>Pterygota</taxon>
        <taxon>Neoptera</taxon>
        <taxon>Endopterygota</taxon>
        <taxon>Diptera</taxon>
        <taxon>Brachycera</taxon>
        <taxon>Muscomorpha</taxon>
        <taxon>Ephydroidea</taxon>
        <taxon>Drosophilidae</taxon>
        <taxon>Drosophila</taxon>
        <taxon>Sophophora</taxon>
    </lineage>
</organism>
<gene>
    <name evidence="2" type="primary">Dana\GF19844</name>
    <name evidence="2" type="synonym">dana_GLEANR_22250</name>
    <name evidence="2" type="ORF">GF19844</name>
</gene>
<proteinExistence type="predicted"/>
<dbReference type="Proteomes" id="UP000007801">
    <property type="component" value="Unassembled WGS sequence"/>
</dbReference>
<name>B3MHY0_DROAN</name>
<evidence type="ECO:0000256" key="1">
    <source>
        <dbReference type="SAM" id="SignalP"/>
    </source>
</evidence>
<dbReference type="OMA" id="VNMDCYL"/>